<keyword evidence="6 7" id="KW-0464">Manganese</keyword>
<dbReference type="OMA" id="HPCATET"/>
<reference evidence="11 12" key="1">
    <citation type="submission" date="2020-04" db="EMBL/GenBank/DDBJ databases">
        <title>Plant Genome Project.</title>
        <authorList>
            <person name="Zhang R.-G."/>
        </authorList>
    </citation>
    <scope>NUCLEOTIDE SEQUENCE [LARGE SCALE GENOMIC DNA]</scope>
    <source>
        <strain evidence="11">YNK0</strain>
        <tissue evidence="11">Leaf</tissue>
    </source>
</reference>
<comment type="caution">
    <text evidence="11">The sequence shown here is derived from an EMBL/GenBank/DDBJ whole genome shotgun (WGS) entry which is preliminary data.</text>
</comment>
<evidence type="ECO:0000256" key="8">
    <source>
        <dbReference type="PIRSR" id="PIRSR601929-2"/>
    </source>
</evidence>
<dbReference type="PRINTS" id="PR00325">
    <property type="entry name" value="GERMIN"/>
</dbReference>
<dbReference type="SMART" id="SM00835">
    <property type="entry name" value="Cupin_1"/>
    <property type="match status" value="1"/>
</dbReference>
<keyword evidence="9" id="KW-0732">Signal</keyword>
<name>A0A835DPV7_TETSI</name>
<dbReference type="AlphaFoldDB" id="A0A835DPV7"/>
<dbReference type="GO" id="GO:0048046">
    <property type="term" value="C:apoplast"/>
    <property type="evidence" value="ECO:0007669"/>
    <property type="project" value="UniProtKB-SubCell"/>
</dbReference>
<feature type="binding site" evidence="8">
    <location>
        <position position="79"/>
    </location>
    <ligand>
        <name>Mn(2+)</name>
        <dbReference type="ChEBI" id="CHEBI:29035"/>
    </ligand>
</feature>
<accession>A0A835DPV7</accession>
<sequence>MATMIALPRPPFFAILLLIVLLLSTCCSADPDPQQNLCVVNLNASISVNGFPCKPVPEVKISMNRVDFTPGGVNPPNIHPCATETGVVMKGKLLVGFVTMSNVLHSKVLKAGDMFVIPRGLVHFQRNVRKGKALVIAAFNSQLPGIVVLPTTLFVSTPPIPNDVLTKAFQVDEKVVSGIKSKFGF</sequence>
<dbReference type="InterPro" id="IPR006045">
    <property type="entry name" value="Cupin_1"/>
</dbReference>
<dbReference type="SUPFAM" id="SSF51182">
    <property type="entry name" value="RmlC-like cupins"/>
    <property type="match status" value="1"/>
</dbReference>
<dbReference type="Proteomes" id="UP000655225">
    <property type="component" value="Unassembled WGS sequence"/>
</dbReference>
<evidence type="ECO:0000259" key="10">
    <source>
        <dbReference type="SMART" id="SM00835"/>
    </source>
</evidence>
<evidence type="ECO:0000256" key="4">
    <source>
        <dbReference type="ARBA" id="ARBA00022525"/>
    </source>
</evidence>
<evidence type="ECO:0000256" key="7">
    <source>
        <dbReference type="PIRSR" id="PIRSR601929-1"/>
    </source>
</evidence>
<comment type="similarity">
    <text evidence="2 9">Belongs to the germin family.</text>
</comment>
<feature type="domain" description="Cupin type-1" evidence="10">
    <location>
        <begin position="40"/>
        <end position="177"/>
    </location>
</feature>
<evidence type="ECO:0000313" key="12">
    <source>
        <dbReference type="Proteomes" id="UP000655225"/>
    </source>
</evidence>
<feature type="signal peptide" evidence="9">
    <location>
        <begin position="1"/>
        <end position="29"/>
    </location>
</feature>
<gene>
    <name evidence="11" type="ORF">HHK36_007142</name>
</gene>
<keyword evidence="5 7" id="KW-0479">Metal-binding</keyword>
<evidence type="ECO:0000256" key="1">
    <source>
        <dbReference type="ARBA" id="ARBA00004271"/>
    </source>
</evidence>
<keyword evidence="3 9" id="KW-0052">Apoplast</keyword>
<evidence type="ECO:0000313" key="11">
    <source>
        <dbReference type="EMBL" id="KAF8408002.1"/>
    </source>
</evidence>
<evidence type="ECO:0000256" key="3">
    <source>
        <dbReference type="ARBA" id="ARBA00022523"/>
    </source>
</evidence>
<keyword evidence="12" id="KW-1185">Reference proteome</keyword>
<dbReference type="EMBL" id="JABCRI010000004">
    <property type="protein sequence ID" value="KAF8408002.1"/>
    <property type="molecule type" value="Genomic_DNA"/>
</dbReference>
<dbReference type="InterPro" id="IPR011051">
    <property type="entry name" value="RmlC_Cupin_sf"/>
</dbReference>
<feature type="binding site" evidence="7">
    <location>
        <position position="84"/>
    </location>
    <ligand>
        <name>oxalate</name>
        <dbReference type="ChEBI" id="CHEBI:30623"/>
    </ligand>
</feature>
<feature type="binding site" evidence="7">
    <location>
        <position position="74"/>
    </location>
    <ligand>
        <name>oxalate</name>
        <dbReference type="ChEBI" id="CHEBI:30623"/>
    </ligand>
</feature>
<feature type="binding site" evidence="8">
    <location>
        <position position="84"/>
    </location>
    <ligand>
        <name>Mn(2+)</name>
        <dbReference type="ChEBI" id="CHEBI:29035"/>
    </ligand>
</feature>
<proteinExistence type="inferred from homology"/>
<dbReference type="InterPro" id="IPR014710">
    <property type="entry name" value="RmlC-like_jellyroll"/>
</dbReference>
<organism evidence="11 12">
    <name type="scientific">Tetracentron sinense</name>
    <name type="common">Spur-leaf</name>
    <dbReference type="NCBI Taxonomy" id="13715"/>
    <lineage>
        <taxon>Eukaryota</taxon>
        <taxon>Viridiplantae</taxon>
        <taxon>Streptophyta</taxon>
        <taxon>Embryophyta</taxon>
        <taxon>Tracheophyta</taxon>
        <taxon>Spermatophyta</taxon>
        <taxon>Magnoliopsida</taxon>
        <taxon>Trochodendrales</taxon>
        <taxon>Trochodendraceae</taxon>
        <taxon>Tetracentron</taxon>
    </lineage>
</organism>
<comment type="subcellular location">
    <subcellularLocation>
        <location evidence="1 9">Secreted</location>
        <location evidence="1 9">Extracellular space</location>
        <location evidence="1 9">Apoplast</location>
    </subcellularLocation>
</comment>
<dbReference type="GO" id="GO:0030145">
    <property type="term" value="F:manganese ion binding"/>
    <property type="evidence" value="ECO:0007669"/>
    <property type="project" value="UniProtKB-UniRule"/>
</dbReference>
<evidence type="ECO:0000256" key="6">
    <source>
        <dbReference type="ARBA" id="ARBA00023211"/>
    </source>
</evidence>
<feature type="binding site" evidence="7">
    <location>
        <position position="79"/>
    </location>
    <ligand>
        <name>oxalate</name>
        <dbReference type="ChEBI" id="CHEBI:30623"/>
    </ligand>
</feature>
<dbReference type="InterPro" id="IPR001929">
    <property type="entry name" value="Germin"/>
</dbReference>
<evidence type="ECO:0000256" key="2">
    <source>
        <dbReference type="ARBA" id="ARBA00007456"/>
    </source>
</evidence>
<feature type="binding site" evidence="8">
    <location>
        <position position="123"/>
    </location>
    <ligand>
        <name>Mn(2+)</name>
        <dbReference type="ChEBI" id="CHEBI:29035"/>
    </ligand>
</feature>
<dbReference type="Pfam" id="PF00190">
    <property type="entry name" value="Cupin_1"/>
    <property type="match status" value="1"/>
</dbReference>
<dbReference type="PANTHER" id="PTHR31238">
    <property type="entry name" value="GERMIN-LIKE PROTEIN SUBFAMILY 3 MEMBER 3"/>
    <property type="match status" value="1"/>
</dbReference>
<protein>
    <recommendedName>
        <fullName evidence="9">Germin-like protein</fullName>
    </recommendedName>
</protein>
<keyword evidence="4 9" id="KW-0964">Secreted</keyword>
<feature type="binding site" evidence="7">
    <location>
        <position position="64"/>
    </location>
    <ligand>
        <name>oxalate</name>
        <dbReference type="ChEBI" id="CHEBI:30623"/>
    </ligand>
</feature>
<dbReference type="OrthoDB" id="1921208at2759"/>
<feature type="chain" id="PRO_5033095854" description="Germin-like protein" evidence="9">
    <location>
        <begin position="30"/>
        <end position="185"/>
    </location>
</feature>
<dbReference type="Gene3D" id="2.60.120.10">
    <property type="entry name" value="Jelly Rolls"/>
    <property type="match status" value="1"/>
</dbReference>
<dbReference type="CDD" id="cd02241">
    <property type="entry name" value="cupin_OxOx"/>
    <property type="match status" value="1"/>
</dbReference>
<evidence type="ECO:0000256" key="9">
    <source>
        <dbReference type="RuleBase" id="RU366015"/>
    </source>
</evidence>
<evidence type="ECO:0000256" key="5">
    <source>
        <dbReference type="ARBA" id="ARBA00022723"/>
    </source>
</evidence>